<accession>A0A812RQK9</accession>
<evidence type="ECO:0000313" key="3">
    <source>
        <dbReference type="Proteomes" id="UP000604046"/>
    </source>
</evidence>
<reference evidence="2" key="1">
    <citation type="submission" date="2021-02" db="EMBL/GenBank/DDBJ databases">
        <authorList>
            <person name="Dougan E. K."/>
            <person name="Rhodes N."/>
            <person name="Thang M."/>
            <person name="Chan C."/>
        </authorList>
    </citation>
    <scope>NUCLEOTIDE SEQUENCE</scope>
</reference>
<comment type="caution">
    <text evidence="2">The sequence shown here is derived from an EMBL/GenBank/DDBJ whole genome shotgun (WGS) entry which is preliminary data.</text>
</comment>
<dbReference type="OrthoDB" id="10619636at2759"/>
<feature type="region of interest" description="Disordered" evidence="1">
    <location>
        <begin position="286"/>
        <end position="347"/>
    </location>
</feature>
<dbReference type="Proteomes" id="UP000604046">
    <property type="component" value="Unassembled WGS sequence"/>
</dbReference>
<organism evidence="2 3">
    <name type="scientific">Symbiodinium natans</name>
    <dbReference type="NCBI Taxonomy" id="878477"/>
    <lineage>
        <taxon>Eukaryota</taxon>
        <taxon>Sar</taxon>
        <taxon>Alveolata</taxon>
        <taxon>Dinophyceae</taxon>
        <taxon>Suessiales</taxon>
        <taxon>Symbiodiniaceae</taxon>
        <taxon>Symbiodinium</taxon>
    </lineage>
</organism>
<feature type="region of interest" description="Disordered" evidence="1">
    <location>
        <begin position="419"/>
        <end position="442"/>
    </location>
</feature>
<feature type="compositionally biased region" description="Low complexity" evidence="1">
    <location>
        <begin position="497"/>
        <end position="513"/>
    </location>
</feature>
<name>A0A812RQK9_9DINO</name>
<gene>
    <name evidence="2" type="ORF">SNAT2548_LOCUS24355</name>
</gene>
<feature type="region of interest" description="Disordered" evidence="1">
    <location>
        <begin position="1134"/>
        <end position="1161"/>
    </location>
</feature>
<dbReference type="AlphaFoldDB" id="A0A812RQK9"/>
<protein>
    <submittedName>
        <fullName evidence="2">Uncharacterized protein</fullName>
    </submittedName>
</protein>
<proteinExistence type="predicted"/>
<feature type="compositionally biased region" description="Polar residues" evidence="1">
    <location>
        <begin position="486"/>
        <end position="496"/>
    </location>
</feature>
<keyword evidence="3" id="KW-1185">Reference proteome</keyword>
<evidence type="ECO:0000256" key="1">
    <source>
        <dbReference type="SAM" id="MobiDB-lite"/>
    </source>
</evidence>
<sequence>MSYVDSKAIFKQRCEAVQLPQEVVEKLELRGWATFASLAHAPKATPGQANADVAIQDMIDAVLGTTLGAHEASLRRLHWEAWTLTAADLKRKVDGSDEAAARILPVAEIWARLNVLSKKISPLRLQGVLEPSHASIHLFTAMAEEGRLRYIEWSKITTRDQEINGGTEDPLLKAWKPDKQGIVREVAQSQSIRRRAICYAVADLMSFEVHEAIVLFLFDAYQKVPQDGYMKVTLTQMAMCDREIHVRLSELCREGFSHGRDGSLPLDRHVPEVLKMRSVEQLVLQRLKSKGTVPPPPNPPGTGKRAKKRKIKETEANAQAGKGRKVDSGSKGTGKAGNNKTKAPYMPAGLRGGVPSDNQGEPLCWSFNLGHCKNGGCDIEKCDKGRHVCCFPGCFRKHSFVEHHKKAVGYAVPVTAPSFSKSEEQGGNIRSATPSDADVVGEHEQGGKQVASPLHLAARQAIQQPVGSDIMACTPGTERTDVDGTTGPNGSQNTPTASSLAPAGYAASAPSGSEVNRFGAEPLSAQVGHADSAPIWNEGSEEGIYVGEKTQQASTKSGPQRPPRPAWRAVVRMLQLEAECRAGEKALHKGMHPEVAAVLAGKRLVLFGRLLQWAGVEDAGLVKEMAGGFRILGHAEPSGQYPVVYKPAALMEEDLKMLAPWLRSKVEAKHDVPDAEVANHLWDEAEQQATDGSGWLLGPYTAEELDAMYPDGWVPSRRFGVVQGEKTRAIDDPKASMVNATCGTSDKLVLQDIDVVCATAKAFMKELLDGYSRVAPHIQGKALDLKSAPSTELRVDDLCDSAQATAAMLLKLLGWKVAEVCSGTSVGGALLASLKGRLMYAATHTFGRVALMAVKLLSKLLRAGGPVLLQEHDKRLIRQCFEMIRDARPRVIQVCDVVSPIIIFTDGACEQQGNLVTYGAVLIDTMDGSKQVFGEEVPRQILETWKRGNKEQVVGQAEILPVVVAKVKWKDILARRRIIWFIDNESARCALAAGSSPVLASFAMLCVNAHLDAGTGCRVLRKEAALGAACFVSHPLVVYRVPSVEEGGCTGCSVLRFPPTSCALVDPDAKPVRKKRPLLLSVRGNASHALLLEFQADKPTSLGRSYSLVLTHPQACAGQGLLDASLERPCRRVARDGLPPARKEEHPLSGPSREGKDCATG</sequence>
<dbReference type="EMBL" id="CAJNDS010002356">
    <property type="protein sequence ID" value="CAE7446819.1"/>
    <property type="molecule type" value="Genomic_DNA"/>
</dbReference>
<evidence type="ECO:0000313" key="2">
    <source>
        <dbReference type="EMBL" id="CAE7446819.1"/>
    </source>
</evidence>
<feature type="region of interest" description="Disordered" evidence="1">
    <location>
        <begin position="470"/>
        <end position="513"/>
    </location>
</feature>